<dbReference type="PANTHER" id="PTHR11601:SF34">
    <property type="entry name" value="CYSTEINE DESULFURASE"/>
    <property type="match status" value="1"/>
</dbReference>
<evidence type="ECO:0000313" key="12">
    <source>
        <dbReference type="EMBL" id="OLN23444.1"/>
    </source>
</evidence>
<keyword evidence="13" id="KW-1185">Reference proteome</keyword>
<dbReference type="Pfam" id="PF00266">
    <property type="entry name" value="Aminotran_5"/>
    <property type="match status" value="1"/>
</dbReference>
<evidence type="ECO:0000256" key="3">
    <source>
        <dbReference type="ARBA" id="ARBA00012239"/>
    </source>
</evidence>
<organism evidence="12 13">
    <name type="scientific">Domibacillus antri</name>
    <dbReference type="NCBI Taxonomy" id="1714264"/>
    <lineage>
        <taxon>Bacteria</taxon>
        <taxon>Bacillati</taxon>
        <taxon>Bacillota</taxon>
        <taxon>Bacilli</taxon>
        <taxon>Bacillales</taxon>
        <taxon>Bacillaceae</taxon>
        <taxon>Domibacillus</taxon>
    </lineage>
</organism>
<reference evidence="12 13" key="1">
    <citation type="submission" date="2016-12" db="EMBL/GenBank/DDBJ databases">
        <title>Domibacillus antri genome sequencing.</title>
        <authorList>
            <person name="Verma A."/>
            <person name="Krishnamurthi S."/>
        </authorList>
    </citation>
    <scope>NUCLEOTIDE SEQUENCE [LARGE SCALE GENOMIC DNA]</scope>
    <source>
        <strain evidence="12 13">XD80</strain>
    </source>
</reference>
<dbReference type="InterPro" id="IPR016454">
    <property type="entry name" value="Cysteine_dSase"/>
</dbReference>
<dbReference type="SUPFAM" id="SSF53383">
    <property type="entry name" value="PLP-dependent transferases"/>
    <property type="match status" value="1"/>
</dbReference>
<dbReference type="PANTHER" id="PTHR11601">
    <property type="entry name" value="CYSTEINE DESULFURYLASE FAMILY MEMBER"/>
    <property type="match status" value="1"/>
</dbReference>
<evidence type="ECO:0000313" key="13">
    <source>
        <dbReference type="Proteomes" id="UP000185568"/>
    </source>
</evidence>
<comment type="caution">
    <text evidence="12">The sequence shown here is derived from an EMBL/GenBank/DDBJ whole genome shotgun (WGS) entry which is preliminary data.</text>
</comment>
<comment type="cofactor">
    <cofactor evidence="1 10">
        <name>pyridoxal 5'-phosphate</name>
        <dbReference type="ChEBI" id="CHEBI:597326"/>
    </cofactor>
</comment>
<evidence type="ECO:0000256" key="5">
    <source>
        <dbReference type="ARBA" id="ARBA00022723"/>
    </source>
</evidence>
<dbReference type="PIRSF" id="PIRSF005572">
    <property type="entry name" value="NifS"/>
    <property type="match status" value="1"/>
</dbReference>
<comment type="similarity">
    <text evidence="2">Belongs to the class-V pyridoxal-phosphate-dependent aminotransferase family. NifS/IscS subfamily.</text>
</comment>
<sequence>MERIYLDHAATSPVHPDAAQAMMDVLTGTFGNPSSIHSFGRDARRIVDEARTAIAGTINAGFNDIIFTGGGTEADNMAIFGTARLRKKGHIITTAIEHHAVLHACETLEKEGFDVTYLPVDETGVVSAADVKSAIRDDTILVSIMYGNNETGAIQPIKEIGGLLREHPAAFHVDAVQAYGILPIDVKVLQVDFLAVSGHKINGPKGIGILYAKNGVPLSPLLFGGEQERKRRAGTENTAAIAGMAAAASIAVQSIDERTAFYKRLKSIFMETLQKNGASFSQNSKVEHSLAHVLNLSFPGTDVEAFLVNLDMEGIAASSGSACTAGSIEPSHVLTAMFGPDSDKLRSSIRFSFGLNNTEEQIERAAVKTAEIVKRLS</sequence>
<dbReference type="STRING" id="1714264.BTO30_05645"/>
<dbReference type="EMBL" id="MSDU01000008">
    <property type="protein sequence ID" value="OLN23444.1"/>
    <property type="molecule type" value="Genomic_DNA"/>
</dbReference>
<keyword evidence="4" id="KW-0808">Transferase</keyword>
<dbReference type="Proteomes" id="UP000185568">
    <property type="component" value="Unassembled WGS sequence"/>
</dbReference>
<keyword evidence="8" id="KW-0411">Iron-sulfur</keyword>
<dbReference type="GO" id="GO:0051536">
    <property type="term" value="F:iron-sulfur cluster binding"/>
    <property type="evidence" value="ECO:0007669"/>
    <property type="project" value="UniProtKB-KW"/>
</dbReference>
<evidence type="ECO:0000256" key="2">
    <source>
        <dbReference type="ARBA" id="ARBA00006490"/>
    </source>
</evidence>
<accession>A0A1Q8Q7X1</accession>
<evidence type="ECO:0000256" key="1">
    <source>
        <dbReference type="ARBA" id="ARBA00001933"/>
    </source>
</evidence>
<feature type="domain" description="Aminotransferase class V" evidence="11">
    <location>
        <begin position="4"/>
        <end position="364"/>
    </location>
</feature>
<evidence type="ECO:0000256" key="9">
    <source>
        <dbReference type="ARBA" id="ARBA00050776"/>
    </source>
</evidence>
<evidence type="ECO:0000256" key="10">
    <source>
        <dbReference type="RuleBase" id="RU004504"/>
    </source>
</evidence>
<comment type="catalytic activity">
    <reaction evidence="9">
        <text>(sulfur carrier)-H + L-cysteine = (sulfur carrier)-SH + L-alanine</text>
        <dbReference type="Rhea" id="RHEA:43892"/>
        <dbReference type="Rhea" id="RHEA-COMP:14737"/>
        <dbReference type="Rhea" id="RHEA-COMP:14739"/>
        <dbReference type="ChEBI" id="CHEBI:29917"/>
        <dbReference type="ChEBI" id="CHEBI:35235"/>
        <dbReference type="ChEBI" id="CHEBI:57972"/>
        <dbReference type="ChEBI" id="CHEBI:64428"/>
        <dbReference type="EC" id="2.8.1.7"/>
    </reaction>
</comment>
<dbReference type="PROSITE" id="PS00595">
    <property type="entry name" value="AA_TRANSFER_CLASS_5"/>
    <property type="match status" value="1"/>
</dbReference>
<dbReference type="FunFam" id="3.40.640.10:FF:000084">
    <property type="entry name" value="IscS-like cysteine desulfurase"/>
    <property type="match status" value="1"/>
</dbReference>
<proteinExistence type="inferred from homology"/>
<keyword evidence="7" id="KW-0408">Iron</keyword>
<evidence type="ECO:0000256" key="7">
    <source>
        <dbReference type="ARBA" id="ARBA00023004"/>
    </source>
</evidence>
<dbReference type="InterPro" id="IPR020578">
    <property type="entry name" value="Aminotrans_V_PyrdxlP_BS"/>
</dbReference>
<keyword evidence="5" id="KW-0479">Metal-binding</keyword>
<dbReference type="RefSeq" id="WP_075397735.1">
    <property type="nucleotide sequence ID" value="NZ_MSDU01000008.1"/>
</dbReference>
<dbReference type="OrthoDB" id="9808002at2"/>
<dbReference type="Gene3D" id="3.40.640.10">
    <property type="entry name" value="Type I PLP-dependent aspartate aminotransferase-like (Major domain)"/>
    <property type="match status" value="1"/>
</dbReference>
<dbReference type="InterPro" id="IPR015424">
    <property type="entry name" value="PyrdxlP-dep_Trfase"/>
</dbReference>
<name>A0A1Q8Q7X1_9BACI</name>
<dbReference type="Gene3D" id="1.10.260.50">
    <property type="match status" value="1"/>
</dbReference>
<gene>
    <name evidence="12" type="ORF">BTO30_05645</name>
</gene>
<protein>
    <recommendedName>
        <fullName evidence="3">cysteine desulfurase</fullName>
        <ecNumber evidence="3">2.8.1.7</ecNumber>
    </recommendedName>
</protein>
<dbReference type="InterPro" id="IPR015421">
    <property type="entry name" value="PyrdxlP-dep_Trfase_major"/>
</dbReference>
<dbReference type="AlphaFoldDB" id="A0A1Q8Q7X1"/>
<dbReference type="InterPro" id="IPR000192">
    <property type="entry name" value="Aminotrans_V_dom"/>
</dbReference>
<keyword evidence="6" id="KW-0663">Pyridoxal phosphate</keyword>
<evidence type="ECO:0000256" key="8">
    <source>
        <dbReference type="ARBA" id="ARBA00023014"/>
    </source>
</evidence>
<dbReference type="EC" id="2.8.1.7" evidence="3"/>
<evidence type="ECO:0000259" key="11">
    <source>
        <dbReference type="Pfam" id="PF00266"/>
    </source>
</evidence>
<dbReference type="InterPro" id="IPR015422">
    <property type="entry name" value="PyrdxlP-dep_Trfase_small"/>
</dbReference>
<dbReference type="GO" id="GO:0046872">
    <property type="term" value="F:metal ion binding"/>
    <property type="evidence" value="ECO:0007669"/>
    <property type="project" value="UniProtKB-KW"/>
</dbReference>
<evidence type="ECO:0000256" key="4">
    <source>
        <dbReference type="ARBA" id="ARBA00022679"/>
    </source>
</evidence>
<dbReference type="GO" id="GO:0031071">
    <property type="term" value="F:cysteine desulfurase activity"/>
    <property type="evidence" value="ECO:0007669"/>
    <property type="project" value="UniProtKB-EC"/>
</dbReference>
<dbReference type="Gene3D" id="3.90.1150.10">
    <property type="entry name" value="Aspartate Aminotransferase, domain 1"/>
    <property type="match status" value="1"/>
</dbReference>
<evidence type="ECO:0000256" key="6">
    <source>
        <dbReference type="ARBA" id="ARBA00022898"/>
    </source>
</evidence>